<gene>
    <name evidence="2" type="ORF">ILEXP_LOCUS48428</name>
</gene>
<evidence type="ECO:0000256" key="1">
    <source>
        <dbReference type="SAM" id="MobiDB-lite"/>
    </source>
</evidence>
<feature type="region of interest" description="Disordered" evidence="1">
    <location>
        <begin position="35"/>
        <end position="57"/>
    </location>
</feature>
<proteinExistence type="predicted"/>
<dbReference type="Proteomes" id="UP001642360">
    <property type="component" value="Unassembled WGS sequence"/>
</dbReference>
<organism evidence="2 3">
    <name type="scientific">Ilex paraguariensis</name>
    <name type="common">yerba mate</name>
    <dbReference type="NCBI Taxonomy" id="185542"/>
    <lineage>
        <taxon>Eukaryota</taxon>
        <taxon>Viridiplantae</taxon>
        <taxon>Streptophyta</taxon>
        <taxon>Embryophyta</taxon>
        <taxon>Tracheophyta</taxon>
        <taxon>Spermatophyta</taxon>
        <taxon>Magnoliopsida</taxon>
        <taxon>eudicotyledons</taxon>
        <taxon>Gunneridae</taxon>
        <taxon>Pentapetalae</taxon>
        <taxon>asterids</taxon>
        <taxon>campanulids</taxon>
        <taxon>Aquifoliales</taxon>
        <taxon>Aquifoliaceae</taxon>
        <taxon>Ilex</taxon>
    </lineage>
</organism>
<accession>A0ABC8UDX6</accession>
<evidence type="ECO:0000313" key="3">
    <source>
        <dbReference type="Proteomes" id="UP001642360"/>
    </source>
</evidence>
<sequence>MTLSRTDSAYQGATICGLKELSAVTSDIRGRRLGQAMASGKNSQASAVEEARSGADS</sequence>
<evidence type="ECO:0000313" key="2">
    <source>
        <dbReference type="EMBL" id="CAK9178515.1"/>
    </source>
</evidence>
<name>A0ABC8UDX6_9AQUA</name>
<dbReference type="EMBL" id="CAUOFW020007279">
    <property type="protein sequence ID" value="CAK9178515.1"/>
    <property type="molecule type" value="Genomic_DNA"/>
</dbReference>
<reference evidence="2 3" key="1">
    <citation type="submission" date="2024-02" db="EMBL/GenBank/DDBJ databases">
        <authorList>
            <person name="Vignale AGUSTIN F."/>
            <person name="Sosa J E."/>
            <person name="Modenutti C."/>
        </authorList>
    </citation>
    <scope>NUCLEOTIDE SEQUENCE [LARGE SCALE GENOMIC DNA]</scope>
</reference>
<comment type="caution">
    <text evidence="2">The sequence shown here is derived from an EMBL/GenBank/DDBJ whole genome shotgun (WGS) entry which is preliminary data.</text>
</comment>
<keyword evidence="3" id="KW-1185">Reference proteome</keyword>
<protein>
    <submittedName>
        <fullName evidence="2">Uncharacterized protein</fullName>
    </submittedName>
</protein>
<dbReference type="AlphaFoldDB" id="A0ABC8UDX6"/>